<dbReference type="InterPro" id="IPR001753">
    <property type="entry name" value="Enoyl-CoA_hydra/iso"/>
</dbReference>
<evidence type="ECO:0000256" key="2">
    <source>
        <dbReference type="ARBA" id="ARBA00023239"/>
    </source>
</evidence>
<dbReference type="EC" id="4.2.1.55" evidence="3"/>
<reference evidence="3" key="1">
    <citation type="submission" date="2015-10" db="EMBL/GenBank/DDBJ databases">
        <authorList>
            <person name="Gilbert D.G."/>
        </authorList>
    </citation>
    <scope>NUCLEOTIDE SEQUENCE</scope>
</reference>
<accession>A0A160VB10</accession>
<dbReference type="Gene3D" id="3.90.226.10">
    <property type="entry name" value="2-enoyl-CoA Hydratase, Chain A, domain 1"/>
    <property type="match status" value="1"/>
</dbReference>
<dbReference type="SUPFAM" id="SSF52096">
    <property type="entry name" value="ClpP/crotonase"/>
    <property type="match status" value="1"/>
</dbReference>
<evidence type="ECO:0000313" key="3">
    <source>
        <dbReference type="EMBL" id="CUV03406.1"/>
    </source>
</evidence>
<comment type="similarity">
    <text evidence="1">Belongs to the enoyl-CoA hydratase/isomerase family.</text>
</comment>
<protein>
    <submittedName>
        <fullName evidence="3">3-hydroxybutyryl-CoA dehydratase</fullName>
        <ecNumber evidence="3">4.2.1.55</ecNumber>
    </submittedName>
</protein>
<dbReference type="CDD" id="cd06558">
    <property type="entry name" value="crotonase-like"/>
    <property type="match status" value="1"/>
</dbReference>
<evidence type="ECO:0000256" key="1">
    <source>
        <dbReference type="ARBA" id="ARBA00005254"/>
    </source>
</evidence>
<dbReference type="AlphaFoldDB" id="A0A160VB10"/>
<dbReference type="InterPro" id="IPR029045">
    <property type="entry name" value="ClpP/crotonase-like_dom_sf"/>
</dbReference>
<dbReference type="FunFam" id="1.10.12.10:FF:000001">
    <property type="entry name" value="Probable enoyl-CoA hydratase, mitochondrial"/>
    <property type="match status" value="1"/>
</dbReference>
<dbReference type="PANTHER" id="PTHR11941">
    <property type="entry name" value="ENOYL-COA HYDRATASE-RELATED"/>
    <property type="match status" value="1"/>
</dbReference>
<sequence>MGREPMPENVAGSPDYQGSDRLRNLQAASAIAAIQVPVIVAINGDAMDHGLELAIAGDIRVAVSHAKFGVTDLAGGVFPWDGATQRLPRLIGPGWARDMILTSRIIDAEQALAVGLVSRVVDSERLMEETLTLAEIILAGGPIAARYAKEAVSQGIDLTLDQGLRLEADLNVLLQSTTDRAEGLGSFLEKRPPKYTGT</sequence>
<organism evidence="3">
    <name type="scientific">hydrothermal vent metagenome</name>
    <dbReference type="NCBI Taxonomy" id="652676"/>
    <lineage>
        <taxon>unclassified sequences</taxon>
        <taxon>metagenomes</taxon>
        <taxon>ecological metagenomes</taxon>
    </lineage>
</organism>
<keyword evidence="2 3" id="KW-0456">Lyase</keyword>
<dbReference type="EMBL" id="FAXA01000409">
    <property type="protein sequence ID" value="CUV03406.1"/>
    <property type="molecule type" value="Genomic_DNA"/>
</dbReference>
<dbReference type="PANTHER" id="PTHR11941:SF54">
    <property type="entry name" value="ENOYL-COA HYDRATASE, MITOCHONDRIAL"/>
    <property type="match status" value="1"/>
</dbReference>
<proteinExistence type="inferred from homology"/>
<dbReference type="GO" id="GO:0016836">
    <property type="term" value="F:hydro-lyase activity"/>
    <property type="evidence" value="ECO:0007669"/>
    <property type="project" value="UniProtKB-ARBA"/>
</dbReference>
<dbReference type="GO" id="GO:0006635">
    <property type="term" value="P:fatty acid beta-oxidation"/>
    <property type="evidence" value="ECO:0007669"/>
    <property type="project" value="TreeGrafter"/>
</dbReference>
<dbReference type="InterPro" id="IPR014748">
    <property type="entry name" value="Enoyl-CoA_hydra_C"/>
</dbReference>
<name>A0A160VB10_9ZZZZ</name>
<dbReference type="Pfam" id="PF00378">
    <property type="entry name" value="ECH_1"/>
    <property type="match status" value="1"/>
</dbReference>
<gene>
    <name evidence="3" type="ORF">MGWOODY_Clf905</name>
</gene>
<dbReference type="Gene3D" id="1.10.12.10">
    <property type="entry name" value="Lyase 2-enoyl-coa Hydratase, Chain A, domain 2"/>
    <property type="match status" value="1"/>
</dbReference>